<evidence type="ECO:0000256" key="5">
    <source>
        <dbReference type="ARBA" id="ARBA00022679"/>
    </source>
</evidence>
<evidence type="ECO:0000313" key="18">
    <source>
        <dbReference type="EMBL" id="RFM29440.1"/>
    </source>
</evidence>
<organism evidence="18 19">
    <name type="scientific">Deminuibacter soli</name>
    <dbReference type="NCBI Taxonomy" id="2291815"/>
    <lineage>
        <taxon>Bacteria</taxon>
        <taxon>Pseudomonadati</taxon>
        <taxon>Bacteroidota</taxon>
        <taxon>Chitinophagia</taxon>
        <taxon>Chitinophagales</taxon>
        <taxon>Chitinophagaceae</taxon>
        <taxon>Deminuibacter</taxon>
    </lineage>
</organism>
<dbReference type="PROSITE" id="PS50112">
    <property type="entry name" value="PAS"/>
    <property type="match status" value="1"/>
</dbReference>
<dbReference type="InterPro" id="IPR035965">
    <property type="entry name" value="PAS-like_dom_sf"/>
</dbReference>
<dbReference type="CDD" id="cd00130">
    <property type="entry name" value="PAS"/>
    <property type="match status" value="2"/>
</dbReference>
<keyword evidence="12" id="KW-0472">Membrane</keyword>
<dbReference type="SMART" id="SM00086">
    <property type="entry name" value="PAC"/>
    <property type="match status" value="2"/>
</dbReference>
<reference evidence="18 19" key="1">
    <citation type="submission" date="2018-08" db="EMBL/GenBank/DDBJ databases">
        <title>Chitinophagaceae sp. K23C18032701, a novel bacterium isolated from forest soil.</title>
        <authorList>
            <person name="Wang C."/>
        </authorList>
    </citation>
    <scope>NUCLEOTIDE SEQUENCE [LARGE SCALE GENOMIC DNA]</scope>
    <source>
        <strain evidence="18 19">K23C18032701</strain>
    </source>
</reference>
<dbReference type="InterPro" id="IPR001610">
    <property type="entry name" value="PAC"/>
</dbReference>
<evidence type="ECO:0000256" key="11">
    <source>
        <dbReference type="ARBA" id="ARBA00023012"/>
    </source>
</evidence>
<dbReference type="CDD" id="cd16922">
    <property type="entry name" value="HATPase_EvgS-ArcB-TorS-like"/>
    <property type="match status" value="1"/>
</dbReference>
<dbReference type="EC" id="2.7.13.3" evidence="3"/>
<dbReference type="SUPFAM" id="SSF55874">
    <property type="entry name" value="ATPase domain of HSP90 chaperone/DNA topoisomerase II/histidine kinase"/>
    <property type="match status" value="1"/>
</dbReference>
<keyword evidence="10" id="KW-1133">Transmembrane helix</keyword>
<evidence type="ECO:0000256" key="2">
    <source>
        <dbReference type="ARBA" id="ARBA00004370"/>
    </source>
</evidence>
<dbReference type="InterPro" id="IPR036890">
    <property type="entry name" value="HATPase_C_sf"/>
</dbReference>
<evidence type="ECO:0000256" key="10">
    <source>
        <dbReference type="ARBA" id="ARBA00022989"/>
    </source>
</evidence>
<dbReference type="PRINTS" id="PR00344">
    <property type="entry name" value="BCTRLSENSOR"/>
</dbReference>
<dbReference type="SUPFAM" id="SSF47384">
    <property type="entry name" value="Homodimeric domain of signal transducing histidine kinase"/>
    <property type="match status" value="1"/>
</dbReference>
<evidence type="ECO:0000259" key="16">
    <source>
        <dbReference type="PROSITE" id="PS50112"/>
    </source>
</evidence>
<dbReference type="SMART" id="SM00448">
    <property type="entry name" value="REC"/>
    <property type="match status" value="1"/>
</dbReference>
<name>A0A3E1NNE4_9BACT</name>
<dbReference type="RefSeq" id="WP_116845197.1">
    <property type="nucleotide sequence ID" value="NZ_QTJU01000001.1"/>
</dbReference>
<comment type="catalytic activity">
    <reaction evidence="1">
        <text>ATP + protein L-histidine = ADP + protein N-phospho-L-histidine.</text>
        <dbReference type="EC" id="2.7.13.3"/>
    </reaction>
</comment>
<dbReference type="Gene3D" id="3.30.565.10">
    <property type="entry name" value="Histidine kinase-like ATPase, C-terminal domain"/>
    <property type="match status" value="1"/>
</dbReference>
<evidence type="ECO:0000256" key="13">
    <source>
        <dbReference type="PROSITE-ProRule" id="PRU00169"/>
    </source>
</evidence>
<dbReference type="InterPro" id="IPR004358">
    <property type="entry name" value="Sig_transdc_His_kin-like_C"/>
</dbReference>
<keyword evidence="7" id="KW-0547">Nucleotide-binding</keyword>
<dbReference type="AlphaFoldDB" id="A0A3E1NNE4"/>
<dbReference type="InterPro" id="IPR001789">
    <property type="entry name" value="Sig_transdc_resp-reg_receiver"/>
</dbReference>
<keyword evidence="5" id="KW-0808">Transferase</keyword>
<feature type="modified residue" description="4-aspartylphosphate" evidence="13">
    <location>
        <position position="706"/>
    </location>
</feature>
<dbReference type="Proteomes" id="UP000261284">
    <property type="component" value="Unassembled WGS sequence"/>
</dbReference>
<dbReference type="InterPro" id="IPR036097">
    <property type="entry name" value="HisK_dim/P_sf"/>
</dbReference>
<dbReference type="NCBIfam" id="TIGR00229">
    <property type="entry name" value="sensory_box"/>
    <property type="match status" value="2"/>
</dbReference>
<dbReference type="InterPro" id="IPR013767">
    <property type="entry name" value="PAS_fold"/>
</dbReference>
<dbReference type="Gene3D" id="1.10.287.130">
    <property type="match status" value="1"/>
</dbReference>
<dbReference type="GO" id="GO:0006355">
    <property type="term" value="P:regulation of DNA-templated transcription"/>
    <property type="evidence" value="ECO:0007669"/>
    <property type="project" value="InterPro"/>
</dbReference>
<protein>
    <recommendedName>
        <fullName evidence="3">histidine kinase</fullName>
        <ecNumber evidence="3">2.7.13.3</ecNumber>
    </recommendedName>
</protein>
<feature type="domain" description="PAS" evidence="16">
    <location>
        <begin position="267"/>
        <end position="338"/>
    </location>
</feature>
<keyword evidence="8" id="KW-0418">Kinase</keyword>
<accession>A0A3E1NNE4</accession>
<dbReference type="EMBL" id="QTJU01000001">
    <property type="protein sequence ID" value="RFM29440.1"/>
    <property type="molecule type" value="Genomic_DNA"/>
</dbReference>
<keyword evidence="9" id="KW-0067">ATP-binding</keyword>
<dbReference type="SMART" id="SM00091">
    <property type="entry name" value="PAS"/>
    <property type="match status" value="2"/>
</dbReference>
<dbReference type="PROSITE" id="PS50110">
    <property type="entry name" value="RESPONSE_REGULATORY"/>
    <property type="match status" value="1"/>
</dbReference>
<evidence type="ECO:0000256" key="12">
    <source>
        <dbReference type="ARBA" id="ARBA00023136"/>
    </source>
</evidence>
<dbReference type="SMART" id="SM00387">
    <property type="entry name" value="HATPase_c"/>
    <property type="match status" value="1"/>
</dbReference>
<comment type="subcellular location">
    <subcellularLocation>
        <location evidence="2">Membrane</location>
    </subcellularLocation>
</comment>
<keyword evidence="4 13" id="KW-0597">Phosphoprotein</keyword>
<feature type="domain" description="Response regulatory" evidence="15">
    <location>
        <begin position="657"/>
        <end position="775"/>
    </location>
</feature>
<evidence type="ECO:0000259" key="15">
    <source>
        <dbReference type="PROSITE" id="PS50110"/>
    </source>
</evidence>
<dbReference type="Pfam" id="PF00072">
    <property type="entry name" value="Response_reg"/>
    <property type="match status" value="1"/>
</dbReference>
<dbReference type="InterPro" id="IPR000014">
    <property type="entry name" value="PAS"/>
</dbReference>
<dbReference type="FunFam" id="3.30.565.10:FF:000010">
    <property type="entry name" value="Sensor histidine kinase RcsC"/>
    <property type="match status" value="1"/>
</dbReference>
<dbReference type="PANTHER" id="PTHR45339">
    <property type="entry name" value="HYBRID SIGNAL TRANSDUCTION HISTIDINE KINASE J"/>
    <property type="match status" value="1"/>
</dbReference>
<dbReference type="GO" id="GO:0016020">
    <property type="term" value="C:membrane"/>
    <property type="evidence" value="ECO:0007669"/>
    <property type="project" value="UniProtKB-SubCell"/>
</dbReference>
<feature type="domain" description="PAC" evidence="17">
    <location>
        <begin position="214"/>
        <end position="266"/>
    </location>
</feature>
<dbReference type="GO" id="GO:0000155">
    <property type="term" value="F:phosphorelay sensor kinase activity"/>
    <property type="evidence" value="ECO:0007669"/>
    <property type="project" value="InterPro"/>
</dbReference>
<dbReference type="InterPro" id="IPR005467">
    <property type="entry name" value="His_kinase_dom"/>
</dbReference>
<dbReference type="CDD" id="cd17546">
    <property type="entry name" value="REC_hyHK_CKI1_RcsC-like"/>
    <property type="match status" value="1"/>
</dbReference>
<dbReference type="PROSITE" id="PS50109">
    <property type="entry name" value="HIS_KIN"/>
    <property type="match status" value="1"/>
</dbReference>
<evidence type="ECO:0000256" key="8">
    <source>
        <dbReference type="ARBA" id="ARBA00022777"/>
    </source>
</evidence>
<dbReference type="FunFam" id="1.10.287.130:FF:000004">
    <property type="entry name" value="Ethylene receptor 1"/>
    <property type="match status" value="1"/>
</dbReference>
<keyword evidence="19" id="KW-1185">Reference proteome</keyword>
<dbReference type="GO" id="GO:0005524">
    <property type="term" value="F:ATP binding"/>
    <property type="evidence" value="ECO:0007669"/>
    <property type="project" value="UniProtKB-KW"/>
</dbReference>
<evidence type="ECO:0000256" key="7">
    <source>
        <dbReference type="ARBA" id="ARBA00022741"/>
    </source>
</evidence>
<comment type="caution">
    <text evidence="18">The sequence shown here is derived from an EMBL/GenBank/DDBJ whole genome shotgun (WGS) entry which is preliminary data.</text>
</comment>
<keyword evidence="6" id="KW-0812">Transmembrane</keyword>
<evidence type="ECO:0000256" key="9">
    <source>
        <dbReference type="ARBA" id="ARBA00022840"/>
    </source>
</evidence>
<evidence type="ECO:0000313" key="19">
    <source>
        <dbReference type="Proteomes" id="UP000261284"/>
    </source>
</evidence>
<dbReference type="OrthoDB" id="9811889at2"/>
<dbReference type="Gene3D" id="3.40.50.2300">
    <property type="match status" value="1"/>
</dbReference>
<gene>
    <name evidence="18" type="ORF">DXN05_00175</name>
</gene>
<evidence type="ECO:0000256" key="4">
    <source>
        <dbReference type="ARBA" id="ARBA00022553"/>
    </source>
</evidence>
<dbReference type="SUPFAM" id="SSF55785">
    <property type="entry name" value="PYP-like sensor domain (PAS domain)"/>
    <property type="match status" value="3"/>
</dbReference>
<feature type="domain" description="Histidine kinase" evidence="14">
    <location>
        <begin position="409"/>
        <end position="630"/>
    </location>
</feature>
<dbReference type="Pfam" id="PF00989">
    <property type="entry name" value="PAS"/>
    <property type="match status" value="1"/>
</dbReference>
<dbReference type="Pfam" id="PF00512">
    <property type="entry name" value="HisKA"/>
    <property type="match status" value="1"/>
</dbReference>
<evidence type="ECO:0000256" key="1">
    <source>
        <dbReference type="ARBA" id="ARBA00000085"/>
    </source>
</evidence>
<dbReference type="Pfam" id="PF13426">
    <property type="entry name" value="PAS_9"/>
    <property type="match status" value="1"/>
</dbReference>
<sequence length="782" mass="88955">MQVDKNLSDIWLHALVSSLPDATMITDQHRNILILNQLFCDLFGIKQAPEELAGYNSSDLLAEHGGILSDLANVASRLLNLYETRQQADGDILRLRDGRIIVRSHRPIHIKDHFIGHLWSYQDETEKIRITDQLKEQKAFYEDILNNIPADIAIFSPTHHYLYMNPIAISDADLRKWLIGKTDADYCIMRGKDMAIAEKRRAIFKKITADKCEHSWEERLINKKGEESYHLRRMSPVYDEAGALKLIIGYGMDITGRKKIEEQILLSERRYRDLFNYSQAMICTHDMEGRLLEVNPAFCETLELTETQLTGSLLQSLIPDSDKSMFEDIYLPSIINNKKAKGLFRMLTASGRRLYLLYQNYYVNHPDQPPYVVAFAQDVTDRIKAEKELKAAKKTTDENARAKEKFLANMSHEIRTPMSGILGITALLQKTLLNNEQQGYVNLLNDSAQNLLNIINDILDLGKITAGEIVLEKIEFDIITKISSTLKLFQVNAADKKLALYFDNQIGNRYTVTGDPTRFTQILNNLLSNAIKFTHSGSIELYAGIEEETDDEAVLHFYVKDSGIGIDENKLIQIFQPFTQAYAETTRKYGGTGLGLAITQNLIELQQGQIWVESKPRKGSTFHFTITYAKPGNTMAQSLNTSVSRPSRVSNQLGQLKVLLAEDNDINQLLAKSILQYWGFETKVATNGNEAVQLVRKEQFDIILMDIQMPEKSGIEAAMEIRAMADKQKQQIPIIALTANALKGEEMKYFAAGMNDYLTKPFNEHELYTVITRVYQSKRNPL</sequence>
<proteinExistence type="predicted"/>
<dbReference type="InterPro" id="IPR003594">
    <property type="entry name" value="HATPase_dom"/>
</dbReference>
<dbReference type="PROSITE" id="PS50113">
    <property type="entry name" value="PAC"/>
    <property type="match status" value="1"/>
</dbReference>
<dbReference type="PANTHER" id="PTHR45339:SF1">
    <property type="entry name" value="HYBRID SIGNAL TRANSDUCTION HISTIDINE KINASE J"/>
    <property type="match status" value="1"/>
</dbReference>
<dbReference type="CDD" id="cd00082">
    <property type="entry name" value="HisKA"/>
    <property type="match status" value="1"/>
</dbReference>
<evidence type="ECO:0000256" key="6">
    <source>
        <dbReference type="ARBA" id="ARBA00022692"/>
    </source>
</evidence>
<evidence type="ECO:0000259" key="14">
    <source>
        <dbReference type="PROSITE" id="PS50109"/>
    </source>
</evidence>
<keyword evidence="11" id="KW-0902">Two-component regulatory system</keyword>
<dbReference type="InterPro" id="IPR003661">
    <property type="entry name" value="HisK_dim/P_dom"/>
</dbReference>
<evidence type="ECO:0000259" key="17">
    <source>
        <dbReference type="PROSITE" id="PS50113"/>
    </source>
</evidence>
<dbReference type="SUPFAM" id="SSF52172">
    <property type="entry name" value="CheY-like"/>
    <property type="match status" value="1"/>
</dbReference>
<dbReference type="Pfam" id="PF02518">
    <property type="entry name" value="HATPase_c"/>
    <property type="match status" value="1"/>
</dbReference>
<dbReference type="InterPro" id="IPR011006">
    <property type="entry name" value="CheY-like_superfamily"/>
</dbReference>
<dbReference type="InterPro" id="IPR000700">
    <property type="entry name" value="PAS-assoc_C"/>
</dbReference>
<dbReference type="SMART" id="SM00388">
    <property type="entry name" value="HisKA"/>
    <property type="match status" value="1"/>
</dbReference>
<evidence type="ECO:0000256" key="3">
    <source>
        <dbReference type="ARBA" id="ARBA00012438"/>
    </source>
</evidence>
<dbReference type="Pfam" id="PF13188">
    <property type="entry name" value="PAS_8"/>
    <property type="match status" value="1"/>
</dbReference>
<dbReference type="Gene3D" id="3.30.450.20">
    <property type="entry name" value="PAS domain"/>
    <property type="match status" value="3"/>
</dbReference>